<protein>
    <submittedName>
        <fullName evidence="4">Ribonuclease H-like domain-containing protein</fullName>
    </submittedName>
</protein>
<evidence type="ECO:0000259" key="3">
    <source>
        <dbReference type="PROSITE" id="PS50158"/>
    </source>
</evidence>
<comment type="caution">
    <text evidence="4">The sequence shown here is derived from an EMBL/GenBank/DDBJ whole genome shotgun (WGS) entry which is preliminary data.</text>
</comment>
<evidence type="ECO:0000256" key="1">
    <source>
        <dbReference type="PROSITE-ProRule" id="PRU00047"/>
    </source>
</evidence>
<sequence length="723" mass="81030">MVGEESSQPPQPPIASTEAPQMVSSVKLSILKKGEYILWTIKVEQYLAHTDCALWEVILNGNSVVQMTKDEAGNEIKVPPVTAQQILARTRERKAKSTLLMAILDEHLARFHRIKYAKALWAAIKTRFGESTSSTNELNAAYSVSTATGHSSQAQGSSSYVDELMLLFFANQSSTPKLDKEDLEKIDQDDLEEMDLKWQVAMLSIRVKRFYKKTGRKLEFNGKGPVGFDKNKVECFNCHRRWHFARDCKSARNSGNKSRDAWNVGYRGRDNGKRLAKEEDGQALREKLSKANIEIIEEEVTETVFDNRSSDEENSVANDRFKKDEGYHAVPPPLTGNYMPPKLNLSFVGLDNSIYNFKISKTVTSLAKDEKDAPETSTACVENPKEDRSFYNATAHSRRNSTERVNIVGSKAVSVVKGNRVTAVKTSEGCVWRPRGHPQQALKNKGIVDSGCSRHMTGNKAYLADYQEIHDGGFVAFGSTRGPQDTNGNAGTQDNFDAGKEVSDQHYIMFPLWSSKTVEEPVNKEDQAYRDELDRLMSQEKEASNATDALRKELEQGCMDQIGVTQADSTNNFNIVSNPVNDASTSGTFSAGGPSFPHPNAFIPANTLLHVDQDDSQILLIWRKLLNYKVLMEPKKVSQALDDESWVEAMQEKLLFQVTPKLSHLQAVKRIFRYLKRQPKLGLWYPRDSPFDLESYSNSDYAGANLDKKSITGEYVAAAYCYG</sequence>
<dbReference type="AlphaFoldDB" id="A0A6L2LST6"/>
<name>A0A6L2LST6_TANCI</name>
<feature type="domain" description="CCHC-type" evidence="3">
    <location>
        <begin position="235"/>
        <end position="250"/>
    </location>
</feature>
<dbReference type="GO" id="GO:0003676">
    <property type="term" value="F:nucleic acid binding"/>
    <property type="evidence" value="ECO:0007669"/>
    <property type="project" value="InterPro"/>
</dbReference>
<feature type="region of interest" description="Disordered" evidence="2">
    <location>
        <begin position="306"/>
        <end position="328"/>
    </location>
</feature>
<proteinExistence type="predicted"/>
<reference evidence="4" key="1">
    <citation type="journal article" date="2019" name="Sci. Rep.">
        <title>Draft genome of Tanacetum cinerariifolium, the natural source of mosquito coil.</title>
        <authorList>
            <person name="Yamashiro T."/>
            <person name="Shiraishi A."/>
            <person name="Satake H."/>
            <person name="Nakayama K."/>
        </authorList>
    </citation>
    <scope>NUCLEOTIDE SEQUENCE</scope>
</reference>
<gene>
    <name evidence="4" type="ORF">Tci_036859</name>
</gene>
<dbReference type="InterPro" id="IPR036875">
    <property type="entry name" value="Znf_CCHC_sf"/>
</dbReference>
<dbReference type="GO" id="GO:0008270">
    <property type="term" value="F:zinc ion binding"/>
    <property type="evidence" value="ECO:0007669"/>
    <property type="project" value="UniProtKB-KW"/>
</dbReference>
<dbReference type="SUPFAM" id="SSF57756">
    <property type="entry name" value="Retrovirus zinc finger-like domains"/>
    <property type="match status" value="1"/>
</dbReference>
<keyword evidence="1" id="KW-0863">Zinc-finger</keyword>
<dbReference type="PANTHER" id="PTHR11439:SF495">
    <property type="entry name" value="REVERSE TRANSCRIPTASE, RNA-DEPENDENT DNA POLYMERASE-RELATED"/>
    <property type="match status" value="1"/>
</dbReference>
<keyword evidence="1" id="KW-0479">Metal-binding</keyword>
<dbReference type="InterPro" id="IPR001878">
    <property type="entry name" value="Znf_CCHC"/>
</dbReference>
<dbReference type="PANTHER" id="PTHR11439">
    <property type="entry name" value="GAG-POL-RELATED RETROTRANSPOSON"/>
    <property type="match status" value="1"/>
</dbReference>
<accession>A0A6L2LST6</accession>
<keyword evidence="1" id="KW-0862">Zinc</keyword>
<dbReference type="EMBL" id="BKCJ010005095">
    <property type="protein sequence ID" value="GEU64881.1"/>
    <property type="molecule type" value="Genomic_DNA"/>
</dbReference>
<evidence type="ECO:0000256" key="2">
    <source>
        <dbReference type="SAM" id="MobiDB-lite"/>
    </source>
</evidence>
<organism evidence="4">
    <name type="scientific">Tanacetum cinerariifolium</name>
    <name type="common">Dalmatian daisy</name>
    <name type="synonym">Chrysanthemum cinerariifolium</name>
    <dbReference type="NCBI Taxonomy" id="118510"/>
    <lineage>
        <taxon>Eukaryota</taxon>
        <taxon>Viridiplantae</taxon>
        <taxon>Streptophyta</taxon>
        <taxon>Embryophyta</taxon>
        <taxon>Tracheophyta</taxon>
        <taxon>Spermatophyta</taxon>
        <taxon>Magnoliopsida</taxon>
        <taxon>eudicotyledons</taxon>
        <taxon>Gunneridae</taxon>
        <taxon>Pentapetalae</taxon>
        <taxon>asterids</taxon>
        <taxon>campanulids</taxon>
        <taxon>Asterales</taxon>
        <taxon>Asteraceae</taxon>
        <taxon>Asteroideae</taxon>
        <taxon>Anthemideae</taxon>
        <taxon>Anthemidinae</taxon>
        <taxon>Tanacetum</taxon>
    </lineage>
</organism>
<dbReference type="PROSITE" id="PS50158">
    <property type="entry name" value="ZF_CCHC"/>
    <property type="match status" value="1"/>
</dbReference>
<evidence type="ECO:0000313" key="4">
    <source>
        <dbReference type="EMBL" id="GEU64881.1"/>
    </source>
</evidence>